<evidence type="ECO:0000259" key="1">
    <source>
        <dbReference type="Pfam" id="PF09356"/>
    </source>
</evidence>
<reference evidence="3" key="1">
    <citation type="submission" date="2015-07" db="EMBL/GenBank/DDBJ databases">
        <title>Draft Genome Sequence of Roseovarius tolerans EL-164, a producer of N-Acylated Alanine Methyl Esters (NAMEs).</title>
        <authorList>
            <person name="Voget S."/>
            <person name="Bruns H."/>
            <person name="Wagner-Doebler I."/>
            <person name="Schulz S."/>
            <person name="Daniel R."/>
        </authorList>
    </citation>
    <scope>NUCLEOTIDE SEQUENCE [LARGE SCALE GENOMIC DNA]</scope>
    <source>
        <strain evidence="3">EL-164</strain>
    </source>
</reference>
<accession>A0A0L6CQV3</accession>
<gene>
    <name evidence="2" type="ORF">ROTO_33130</name>
</gene>
<organism evidence="2 3">
    <name type="scientific">Roseovarius tolerans</name>
    <dbReference type="NCBI Taxonomy" id="74031"/>
    <lineage>
        <taxon>Bacteria</taxon>
        <taxon>Pseudomonadati</taxon>
        <taxon>Pseudomonadota</taxon>
        <taxon>Alphaproteobacteria</taxon>
        <taxon>Rhodobacterales</taxon>
        <taxon>Roseobacteraceae</taxon>
        <taxon>Roseovarius</taxon>
    </lineage>
</organism>
<evidence type="ECO:0000313" key="3">
    <source>
        <dbReference type="Proteomes" id="UP000037046"/>
    </source>
</evidence>
<dbReference type="EMBL" id="LGVV01000066">
    <property type="protein sequence ID" value="KNX40154.1"/>
    <property type="molecule type" value="Genomic_DNA"/>
</dbReference>
<evidence type="ECO:0000313" key="2">
    <source>
        <dbReference type="EMBL" id="KNX40154.1"/>
    </source>
</evidence>
<proteinExistence type="predicted"/>
<dbReference type="Pfam" id="PF09356">
    <property type="entry name" value="Phage_BR0599"/>
    <property type="match status" value="1"/>
</dbReference>
<sequence length="288" mass="30975">MTYTSVETSPAEGRPYYLYQFVEGDQVWRFTSRARAWTSVGGTGDMITWEPAAVAHGDVVQTSEIERGRLELTWPLSHSFARRFLAPLGNTPVTLTIFRGHEQVLGETVAHWKGRVVGAEVEGQRILLQAESIFSTLRRAGVRAKYQRLCRHALYGRGCGLDIALSWLTGTVTATANGVSSVTIPEAANAPNGWYRGGVLRFGTQLGFINGHSAGTITLSRPMPELAAALTMPEVDPDTGDPLPVLADIAPGCDLRASTCAAKFGNLENFGGFPEIPGRNPFGGGSIV</sequence>
<dbReference type="AlphaFoldDB" id="A0A0L6CQV3"/>
<protein>
    <recommendedName>
        <fullName evidence="1">Bacteriophage phiJL001 Gp84 C-terminal domain-containing protein</fullName>
    </recommendedName>
</protein>
<dbReference type="Pfam" id="PF09931">
    <property type="entry name" value="Phage_phiJL001_Gp84_N"/>
    <property type="match status" value="1"/>
</dbReference>
<dbReference type="Proteomes" id="UP000037046">
    <property type="component" value="Unassembled WGS sequence"/>
</dbReference>
<comment type="caution">
    <text evidence="2">The sequence shown here is derived from an EMBL/GenBank/DDBJ whole genome shotgun (WGS) entry which is preliminary data.</text>
</comment>
<keyword evidence="3" id="KW-1185">Reference proteome</keyword>
<dbReference type="RefSeq" id="WP_050664148.1">
    <property type="nucleotide sequence ID" value="NZ_CP118494.1"/>
</dbReference>
<dbReference type="InterPro" id="IPR018964">
    <property type="entry name" value="Phage_phiJL001_Gp84_C"/>
</dbReference>
<name>A0A0L6CQV3_9RHOB</name>
<dbReference type="OrthoDB" id="1633386at2"/>
<dbReference type="PATRIC" id="fig|74031.6.peg.3386"/>
<feature type="domain" description="Bacteriophage phiJL001 Gp84 C-terminal" evidence="1">
    <location>
        <begin position="193"/>
        <end position="279"/>
    </location>
</feature>